<dbReference type="EMBL" id="BPQP01000016">
    <property type="protein sequence ID" value="GJD93880.1"/>
    <property type="molecule type" value="Genomic_DNA"/>
</dbReference>
<evidence type="ECO:0000313" key="1">
    <source>
        <dbReference type="EMBL" id="GJD93880.1"/>
    </source>
</evidence>
<evidence type="ECO:0008006" key="3">
    <source>
        <dbReference type="Google" id="ProtNLM"/>
    </source>
</evidence>
<accession>A0ABQ4RU24</accession>
<protein>
    <recommendedName>
        <fullName evidence="3">CopG family transcriptional regulator</fullName>
    </recommendedName>
</protein>
<dbReference type="RefSeq" id="WP_238243070.1">
    <property type="nucleotide sequence ID" value="NZ_BPQP01000016.1"/>
</dbReference>
<dbReference type="PANTHER" id="PTHR36215:SF1">
    <property type="entry name" value="BLL4998 PROTEIN"/>
    <property type="match status" value="1"/>
</dbReference>
<gene>
    <name evidence="1" type="ORF">OCOJLMKI_1078</name>
</gene>
<dbReference type="InterPro" id="IPR010985">
    <property type="entry name" value="Ribbon_hlx_hlx"/>
</dbReference>
<proteinExistence type="predicted"/>
<dbReference type="Proteomes" id="UP001055125">
    <property type="component" value="Unassembled WGS sequence"/>
</dbReference>
<reference evidence="1" key="2">
    <citation type="submission" date="2021-08" db="EMBL/GenBank/DDBJ databases">
        <authorList>
            <person name="Tani A."/>
            <person name="Ola A."/>
            <person name="Ogura Y."/>
            <person name="Katsura K."/>
            <person name="Hayashi T."/>
        </authorList>
    </citation>
    <scope>NUCLEOTIDE SEQUENCE</scope>
    <source>
        <strain evidence="1">DSM 19015</strain>
    </source>
</reference>
<comment type="caution">
    <text evidence="1">The sequence shown here is derived from an EMBL/GenBank/DDBJ whole genome shotgun (WGS) entry which is preliminary data.</text>
</comment>
<reference evidence="1" key="1">
    <citation type="journal article" date="2021" name="Front. Microbiol.">
        <title>Comprehensive Comparative Genomics and Phenotyping of Methylobacterium Species.</title>
        <authorList>
            <person name="Alessa O."/>
            <person name="Ogura Y."/>
            <person name="Fujitani Y."/>
            <person name="Takami H."/>
            <person name="Hayashi T."/>
            <person name="Sahin N."/>
            <person name="Tani A."/>
        </authorList>
    </citation>
    <scope>NUCLEOTIDE SEQUENCE</scope>
    <source>
        <strain evidence="1">DSM 19015</strain>
    </source>
</reference>
<dbReference type="CDD" id="cd22231">
    <property type="entry name" value="RHH_NikR_HicB-like"/>
    <property type="match status" value="1"/>
</dbReference>
<dbReference type="SUPFAM" id="SSF47598">
    <property type="entry name" value="Ribbon-helix-helix"/>
    <property type="match status" value="1"/>
</dbReference>
<sequence length="141" mass="15377">MLPAIENVKPVPRPADSEKITINLGFVDLGHIDLLVAEGLYANRTDFIRTAIRNQAERHADVTRQSVARKRVELGLCRYDRPTLEAARDSGRRLHIRVLGLATIAADVTPDLARAAIASIEVLGSLHADPAVKAALSDRLL</sequence>
<dbReference type="Pfam" id="PF17723">
    <property type="entry name" value="RHH_8"/>
    <property type="match status" value="1"/>
</dbReference>
<organism evidence="1 2">
    <name type="scientific">Methylobacterium iners</name>
    <dbReference type="NCBI Taxonomy" id="418707"/>
    <lineage>
        <taxon>Bacteria</taxon>
        <taxon>Pseudomonadati</taxon>
        <taxon>Pseudomonadota</taxon>
        <taxon>Alphaproteobacteria</taxon>
        <taxon>Hyphomicrobiales</taxon>
        <taxon>Methylobacteriaceae</taxon>
        <taxon>Methylobacterium</taxon>
    </lineage>
</organism>
<name>A0ABQ4RU24_9HYPH</name>
<dbReference type="InterPro" id="IPR041088">
    <property type="entry name" value="RHH_8"/>
</dbReference>
<evidence type="ECO:0000313" key="2">
    <source>
        <dbReference type="Proteomes" id="UP001055125"/>
    </source>
</evidence>
<dbReference type="PANTHER" id="PTHR36215">
    <property type="entry name" value="BLL4998 PROTEIN"/>
    <property type="match status" value="1"/>
</dbReference>
<keyword evidence="2" id="KW-1185">Reference proteome</keyword>